<evidence type="ECO:0000313" key="4">
    <source>
        <dbReference type="Proteomes" id="UP001198242"/>
    </source>
</evidence>
<dbReference type="RefSeq" id="WP_022230680.1">
    <property type="nucleotide sequence ID" value="NZ_JAJEQM010000018.1"/>
</dbReference>
<keyword evidence="4" id="KW-1185">Reference proteome</keyword>
<evidence type="ECO:0000259" key="2">
    <source>
        <dbReference type="Pfam" id="PF03432"/>
    </source>
</evidence>
<dbReference type="EMBL" id="JAJEQM010000018">
    <property type="protein sequence ID" value="MCC2211463.1"/>
    <property type="molecule type" value="Genomic_DNA"/>
</dbReference>
<dbReference type="Pfam" id="PF03432">
    <property type="entry name" value="Relaxase"/>
    <property type="match status" value="1"/>
</dbReference>
<protein>
    <submittedName>
        <fullName evidence="3">Relaxase/mobilization nuclease domain-containing protein</fullName>
    </submittedName>
</protein>
<feature type="domain" description="MobA/VirD2-like nuclease" evidence="2">
    <location>
        <begin position="19"/>
        <end position="147"/>
    </location>
</feature>
<dbReference type="InterPro" id="IPR005094">
    <property type="entry name" value="Endonuclease_MobA/VirD2"/>
</dbReference>
<reference evidence="3 4" key="1">
    <citation type="submission" date="2021-10" db="EMBL/GenBank/DDBJ databases">
        <title>Anaerobic single-cell dispensing facilitates the cultivation of human gut bacteria.</title>
        <authorList>
            <person name="Afrizal A."/>
        </authorList>
    </citation>
    <scope>NUCLEOTIDE SEQUENCE [LARGE SCALE GENOMIC DNA]</scope>
    <source>
        <strain evidence="3 4">CLA-AA-H232</strain>
    </source>
</reference>
<dbReference type="AlphaFoldDB" id="A0AAE3J9Z7"/>
<evidence type="ECO:0000256" key="1">
    <source>
        <dbReference type="SAM" id="Coils"/>
    </source>
</evidence>
<evidence type="ECO:0000313" key="3">
    <source>
        <dbReference type="EMBL" id="MCC2211463.1"/>
    </source>
</evidence>
<keyword evidence="1" id="KW-0175">Coiled coil</keyword>
<proteinExistence type="predicted"/>
<accession>A0AAE3J9Z7</accession>
<comment type="caution">
    <text evidence="3">The sequence shown here is derived from an EMBL/GenBank/DDBJ whole genome shotgun (WGS) entry which is preliminary data.</text>
</comment>
<dbReference type="Proteomes" id="UP001198242">
    <property type="component" value="Unassembled WGS sequence"/>
</dbReference>
<name>A0AAE3J9Z7_9FIRM</name>
<gene>
    <name evidence="3" type="ORF">LKE05_11765</name>
</gene>
<sequence>MAITTNHTIDTTLRKAIDYILNPDKTDAKLLVHAYACTPEIADIEFDCTREHAYNKGEHLARHIIQAFSPGETTPEQAHEIGKRFADELLGGKFEYILTTHIDKGHIHNHIICNDVSFVDYKHIHINEKWYNHSRRINDRLCKEYGLSVVEPNAERKNKNTKYENKPTSWRAKLKTEIDKIIPQVKDFEDFLRLMELQGYEIKRGQYISVRAKGQERFIRLKAQTLGERYSVEGITKRIEKSRKRKPIIRDNRISLIIDIQNCIKAQESKGYEHWAKINNLKQASKTLNYLTEHNINSYSELESRIDETCKQFDDTADKFKSVERNLNDINILRKHISTYKALRPVYDKYVKSNNKAKFEKEHQREIILFKASHKYLSQEQTDRKLPTLESVNVQRMELEEQRQKLYTDYRKAKKEVSEIDIVKANVDAMLHTPQRSEPTRENQIE</sequence>
<feature type="coiled-coil region" evidence="1">
    <location>
        <begin position="389"/>
        <end position="416"/>
    </location>
</feature>
<organism evidence="3 4">
    <name type="scientific">Hominilimicola fabiformis</name>
    <dbReference type="NCBI Taxonomy" id="2885356"/>
    <lineage>
        <taxon>Bacteria</taxon>
        <taxon>Bacillati</taxon>
        <taxon>Bacillota</taxon>
        <taxon>Clostridia</taxon>
        <taxon>Eubacteriales</taxon>
        <taxon>Oscillospiraceae</taxon>
        <taxon>Hominilimicola</taxon>
    </lineage>
</organism>